<dbReference type="EMBL" id="JNAM01000009">
    <property type="protein sequence ID" value="KGF97855.1"/>
    <property type="molecule type" value="Genomic_DNA"/>
</dbReference>
<dbReference type="Proteomes" id="UP000030445">
    <property type="component" value="Unassembled WGS sequence"/>
</dbReference>
<feature type="domain" description="Porin" evidence="2">
    <location>
        <begin position="138"/>
        <end position="413"/>
    </location>
</feature>
<dbReference type="Gene3D" id="2.40.160.10">
    <property type="entry name" value="Porin"/>
    <property type="match status" value="1"/>
</dbReference>
<evidence type="ECO:0000313" key="3">
    <source>
        <dbReference type="EMBL" id="KGF97855.1"/>
    </source>
</evidence>
<reference evidence="4" key="1">
    <citation type="journal article" date="2014" name="Sci. Data">
        <title>Genomes of diverse isolates of the marine cyanobacterium Prochlorococcus.</title>
        <authorList>
            <person name="Biller S."/>
            <person name="Berube P."/>
            <person name="Thompson J."/>
            <person name="Kelly L."/>
            <person name="Roggensack S."/>
            <person name="Awad L."/>
            <person name="Roache-Johnson K."/>
            <person name="Ding H."/>
            <person name="Giovannoni S.J."/>
            <person name="Moore L.R."/>
            <person name="Chisholm S.W."/>
        </authorList>
    </citation>
    <scope>NUCLEOTIDE SEQUENCE [LARGE SCALE GENOMIC DNA]</scope>
    <source>
        <strain evidence="4">MIT 9302</strain>
    </source>
</reference>
<dbReference type="GO" id="GO:0016020">
    <property type="term" value="C:membrane"/>
    <property type="evidence" value="ECO:0007669"/>
    <property type="project" value="InterPro"/>
</dbReference>
<organism evidence="3 4">
    <name type="scientific">Prochlorococcus marinus str. MIT 9302</name>
    <dbReference type="NCBI Taxonomy" id="74545"/>
    <lineage>
        <taxon>Bacteria</taxon>
        <taxon>Bacillati</taxon>
        <taxon>Cyanobacteriota</taxon>
        <taxon>Cyanophyceae</taxon>
        <taxon>Synechococcales</taxon>
        <taxon>Prochlorococcaceae</taxon>
        <taxon>Prochlorococcus</taxon>
    </lineage>
</organism>
<evidence type="ECO:0000313" key="4">
    <source>
        <dbReference type="Proteomes" id="UP000030445"/>
    </source>
</evidence>
<feature type="chain" id="PRO_5001985210" evidence="1">
    <location>
        <begin position="25"/>
        <end position="440"/>
    </location>
</feature>
<dbReference type="Pfam" id="PF13609">
    <property type="entry name" value="Porin_4"/>
    <property type="match status" value="1"/>
</dbReference>
<dbReference type="InterPro" id="IPR033900">
    <property type="entry name" value="Gram_neg_porin_domain"/>
</dbReference>
<dbReference type="InterPro" id="IPR023614">
    <property type="entry name" value="Porin_dom_sf"/>
</dbReference>
<comment type="caution">
    <text evidence="3">The sequence shown here is derived from an EMBL/GenBank/DDBJ whole genome shotgun (WGS) entry which is preliminary data.</text>
</comment>
<name>A0A0A2A8D9_PROMR</name>
<keyword evidence="1" id="KW-0732">Signal</keyword>
<proteinExistence type="predicted"/>
<gene>
    <name evidence="3" type="ORF">EU96_0969</name>
</gene>
<dbReference type="STRING" id="74545.EU96_0969"/>
<feature type="signal peptide" evidence="1">
    <location>
        <begin position="1"/>
        <end position="24"/>
    </location>
</feature>
<dbReference type="PANTHER" id="PTHR43308:SF1">
    <property type="entry name" value="OUTER MEMBRANE PROTEIN ALPHA"/>
    <property type="match status" value="1"/>
</dbReference>
<dbReference type="PANTHER" id="PTHR43308">
    <property type="entry name" value="OUTER MEMBRANE PROTEIN ALPHA-RELATED"/>
    <property type="match status" value="1"/>
</dbReference>
<protein>
    <submittedName>
        <fullName evidence="3">Putative porin</fullName>
    </submittedName>
</protein>
<dbReference type="OrthoDB" id="580845at2"/>
<dbReference type="AlphaFoldDB" id="A0A0A2A8D9"/>
<evidence type="ECO:0000259" key="2">
    <source>
        <dbReference type="Pfam" id="PF13609"/>
    </source>
</evidence>
<dbReference type="GO" id="GO:0015288">
    <property type="term" value="F:porin activity"/>
    <property type="evidence" value="ECO:0007669"/>
    <property type="project" value="InterPro"/>
</dbReference>
<dbReference type="SUPFAM" id="SSF56935">
    <property type="entry name" value="Porins"/>
    <property type="match status" value="1"/>
</dbReference>
<evidence type="ECO:0000256" key="1">
    <source>
        <dbReference type="SAM" id="SignalP"/>
    </source>
</evidence>
<accession>A0A0A2A8D9</accession>
<dbReference type="InterPro" id="IPR051465">
    <property type="entry name" value="Cell_Envelope_Struct_Comp"/>
</dbReference>
<dbReference type="eggNOG" id="COG2831">
    <property type="taxonomic scope" value="Bacteria"/>
</dbReference>
<sequence>MKLFQKLIAAPAIISLASGLAVNATEINSTDLSDYSNSNNLVSLGDFKSDTLFPGDWAYDSLKDLTNSPKFNGNSVSRLEAAAELSNLIAGGEGLINGAAIDRLSDELGSELAIMKGRVDGLESRVNTIEAGSFSSTTSMKGKVEAMLAAQSTDAGANDAVMFNYHYEFDLNTSFTGDDKLNVEIAAGNQVANSVAAAHDALGETSDNLAIEDVNYTFPLGEWKVAVGESMDASKTWPNSCKYGNVVDNIGDCGASNSVDLGGDISISAGRDFGDGWSFGLGASADDGETNAGIFTEEGDDRYGLALGYENDTYGVTVAYSSIEDGAANNKYVGATAYYNAEPFTISGGYEWMEADLAADEDSKQWTVGISTEMGPGEISAGIGTNGAIDDNAEDLHAYEVKYSYPINDSITLDSFAFIAETVEGVEDTTGIGFLTTFKF</sequence>
<dbReference type="RefSeq" id="WP_032526641.1">
    <property type="nucleotide sequence ID" value="NZ_CP138951.1"/>
</dbReference>